<evidence type="ECO:0000256" key="6">
    <source>
        <dbReference type="SAM" id="Phobius"/>
    </source>
</evidence>
<keyword evidence="3 6" id="KW-0812">Transmembrane</keyword>
<feature type="transmembrane region" description="Helical" evidence="6">
    <location>
        <begin position="20"/>
        <end position="43"/>
    </location>
</feature>
<dbReference type="InterPro" id="IPR007267">
    <property type="entry name" value="GtrA_DPMS_TM"/>
</dbReference>
<keyword evidence="9" id="KW-1185">Reference proteome</keyword>
<gene>
    <name evidence="8" type="ORF">MPOR_04270</name>
</gene>
<name>A0A6N4V4B6_9MYCO</name>
<dbReference type="KEGG" id="mpof:MPOR_04270"/>
<evidence type="ECO:0000259" key="7">
    <source>
        <dbReference type="Pfam" id="PF04138"/>
    </source>
</evidence>
<evidence type="ECO:0000256" key="4">
    <source>
        <dbReference type="ARBA" id="ARBA00022989"/>
    </source>
</evidence>
<dbReference type="GO" id="GO:0005886">
    <property type="term" value="C:plasma membrane"/>
    <property type="evidence" value="ECO:0007669"/>
    <property type="project" value="TreeGrafter"/>
</dbReference>
<keyword evidence="5 6" id="KW-0472">Membrane</keyword>
<sequence length="161" mass="17779">MRGPGPGVSQGLRRPRVRLWGRYTGASVIAGLISEAVFLLTYWLAGAPLLASVLAFVAGAVPNYLMNRYWAWQQRGRPHHRREVLPYAVIVIVTAVTAILVTTAADGWVRDHVDSHAWQVVLVGASFLGTYGAMFVLKFVLFDRFIFVDRRARTPGTTSAP</sequence>
<evidence type="ECO:0000256" key="5">
    <source>
        <dbReference type="ARBA" id="ARBA00023136"/>
    </source>
</evidence>
<evidence type="ECO:0000313" key="9">
    <source>
        <dbReference type="Proteomes" id="UP000466785"/>
    </source>
</evidence>
<dbReference type="InterPro" id="IPR051401">
    <property type="entry name" value="GtrA_CellWall_Glycosyl"/>
</dbReference>
<dbReference type="GO" id="GO:0000271">
    <property type="term" value="P:polysaccharide biosynthetic process"/>
    <property type="evidence" value="ECO:0007669"/>
    <property type="project" value="InterPro"/>
</dbReference>
<comment type="similarity">
    <text evidence="2">Belongs to the GtrA family.</text>
</comment>
<dbReference type="EMBL" id="AP022570">
    <property type="protein sequence ID" value="BBX49401.1"/>
    <property type="molecule type" value="Genomic_DNA"/>
</dbReference>
<dbReference type="PANTHER" id="PTHR38459:SF1">
    <property type="entry name" value="PROPHAGE BACTOPRENOL-LINKED GLUCOSE TRANSLOCASE HOMOLOG"/>
    <property type="match status" value="1"/>
</dbReference>
<evidence type="ECO:0000256" key="1">
    <source>
        <dbReference type="ARBA" id="ARBA00004141"/>
    </source>
</evidence>
<organism evidence="8 9">
    <name type="scientific">Mycolicibacterium poriferae</name>
    <dbReference type="NCBI Taxonomy" id="39694"/>
    <lineage>
        <taxon>Bacteria</taxon>
        <taxon>Bacillati</taxon>
        <taxon>Actinomycetota</taxon>
        <taxon>Actinomycetes</taxon>
        <taxon>Mycobacteriales</taxon>
        <taxon>Mycobacteriaceae</taxon>
        <taxon>Mycolicibacterium</taxon>
    </lineage>
</organism>
<evidence type="ECO:0000256" key="2">
    <source>
        <dbReference type="ARBA" id="ARBA00009399"/>
    </source>
</evidence>
<evidence type="ECO:0000256" key="3">
    <source>
        <dbReference type="ARBA" id="ARBA00022692"/>
    </source>
</evidence>
<evidence type="ECO:0000313" key="8">
    <source>
        <dbReference type="EMBL" id="BBX49401.1"/>
    </source>
</evidence>
<reference evidence="8 9" key="1">
    <citation type="journal article" date="2019" name="Emerg. Microbes Infect.">
        <title>Comprehensive subspecies identification of 175 nontuberculous mycobacteria species based on 7547 genomic profiles.</title>
        <authorList>
            <person name="Matsumoto Y."/>
            <person name="Kinjo T."/>
            <person name="Motooka D."/>
            <person name="Nabeya D."/>
            <person name="Jung N."/>
            <person name="Uechi K."/>
            <person name="Horii T."/>
            <person name="Iida T."/>
            <person name="Fujita J."/>
            <person name="Nakamura S."/>
        </authorList>
    </citation>
    <scope>NUCLEOTIDE SEQUENCE [LARGE SCALE GENOMIC DNA]</scope>
    <source>
        <strain evidence="8 9">JCM 12603</strain>
    </source>
</reference>
<feature type="domain" description="GtrA/DPMS transmembrane" evidence="7">
    <location>
        <begin position="22"/>
        <end position="147"/>
    </location>
</feature>
<dbReference type="Pfam" id="PF04138">
    <property type="entry name" value="GtrA_DPMS_TM"/>
    <property type="match status" value="1"/>
</dbReference>
<feature type="transmembrane region" description="Helical" evidence="6">
    <location>
        <begin position="49"/>
        <end position="66"/>
    </location>
</feature>
<comment type="subcellular location">
    <subcellularLocation>
        <location evidence="1">Membrane</location>
        <topology evidence="1">Multi-pass membrane protein</topology>
    </subcellularLocation>
</comment>
<keyword evidence="4 6" id="KW-1133">Transmembrane helix</keyword>
<feature type="transmembrane region" description="Helical" evidence="6">
    <location>
        <begin position="117"/>
        <end position="141"/>
    </location>
</feature>
<feature type="transmembrane region" description="Helical" evidence="6">
    <location>
        <begin position="87"/>
        <end position="105"/>
    </location>
</feature>
<protein>
    <recommendedName>
        <fullName evidence="7">GtrA/DPMS transmembrane domain-containing protein</fullName>
    </recommendedName>
</protein>
<accession>A0A6N4V4B6</accession>
<dbReference type="AlphaFoldDB" id="A0A6N4V4B6"/>
<dbReference type="PANTHER" id="PTHR38459">
    <property type="entry name" value="PROPHAGE BACTOPRENOL-LINKED GLUCOSE TRANSLOCASE HOMOLOG"/>
    <property type="match status" value="1"/>
</dbReference>
<dbReference type="Proteomes" id="UP000466785">
    <property type="component" value="Chromosome"/>
</dbReference>
<proteinExistence type="inferred from homology"/>